<dbReference type="AlphaFoldDB" id="A0A9P6LRF3"/>
<dbReference type="EMBL" id="JAAAHW010011086">
    <property type="protein sequence ID" value="KAF9921179.1"/>
    <property type="molecule type" value="Genomic_DNA"/>
</dbReference>
<feature type="region of interest" description="Disordered" evidence="1">
    <location>
        <begin position="69"/>
        <end position="89"/>
    </location>
</feature>
<gene>
    <name evidence="2" type="ORF">BGZ65_010583</name>
</gene>
<name>A0A9P6LRF3_9FUNG</name>
<sequence length="187" mass="21653">MKAACNTVIPTTNVVHCIWHITAQNLPRNLSKRLGKDGYDDFRKNFWKARNTITEEMFEDQWNQMINKIDNQDPQISRKRSRSRADSGDGHGLALRLFNAIEKKVSDEKWTKGFLAYKRGLVSARDLDRLGKRIFPTVYETNQHYLGTFALSQMEKEMAVVLEYECQPYVASGSNDEEEIRLCDDEA</sequence>
<protein>
    <recommendedName>
        <fullName evidence="4">MULE transposase domain-containing protein</fullName>
    </recommendedName>
</protein>
<keyword evidence="3" id="KW-1185">Reference proteome</keyword>
<organism evidence="2 3">
    <name type="scientific">Modicella reniformis</name>
    <dbReference type="NCBI Taxonomy" id="1440133"/>
    <lineage>
        <taxon>Eukaryota</taxon>
        <taxon>Fungi</taxon>
        <taxon>Fungi incertae sedis</taxon>
        <taxon>Mucoromycota</taxon>
        <taxon>Mortierellomycotina</taxon>
        <taxon>Mortierellomycetes</taxon>
        <taxon>Mortierellales</taxon>
        <taxon>Mortierellaceae</taxon>
        <taxon>Modicella</taxon>
    </lineage>
</organism>
<evidence type="ECO:0000256" key="1">
    <source>
        <dbReference type="SAM" id="MobiDB-lite"/>
    </source>
</evidence>
<evidence type="ECO:0008006" key="4">
    <source>
        <dbReference type="Google" id="ProtNLM"/>
    </source>
</evidence>
<feature type="non-terminal residue" evidence="2">
    <location>
        <position position="1"/>
    </location>
</feature>
<proteinExistence type="predicted"/>
<dbReference type="OrthoDB" id="2445863at2759"/>
<evidence type="ECO:0000313" key="2">
    <source>
        <dbReference type="EMBL" id="KAF9921179.1"/>
    </source>
</evidence>
<dbReference type="Proteomes" id="UP000749646">
    <property type="component" value="Unassembled WGS sequence"/>
</dbReference>
<reference evidence="2" key="1">
    <citation type="journal article" date="2020" name="Fungal Divers.">
        <title>Resolving the Mortierellaceae phylogeny through synthesis of multi-gene phylogenetics and phylogenomics.</title>
        <authorList>
            <person name="Vandepol N."/>
            <person name="Liber J."/>
            <person name="Desiro A."/>
            <person name="Na H."/>
            <person name="Kennedy M."/>
            <person name="Barry K."/>
            <person name="Grigoriev I.V."/>
            <person name="Miller A.N."/>
            <person name="O'Donnell K."/>
            <person name="Stajich J.E."/>
            <person name="Bonito G."/>
        </authorList>
    </citation>
    <scope>NUCLEOTIDE SEQUENCE</scope>
    <source>
        <strain evidence="2">MES-2147</strain>
    </source>
</reference>
<accession>A0A9P6LRF3</accession>
<evidence type="ECO:0000313" key="3">
    <source>
        <dbReference type="Proteomes" id="UP000749646"/>
    </source>
</evidence>
<comment type="caution">
    <text evidence="2">The sequence shown here is derived from an EMBL/GenBank/DDBJ whole genome shotgun (WGS) entry which is preliminary data.</text>
</comment>